<proteinExistence type="predicted"/>
<dbReference type="Gene3D" id="3.30.2010.10">
    <property type="entry name" value="Metalloproteases ('zincins'), catalytic domain"/>
    <property type="match status" value="1"/>
</dbReference>
<dbReference type="AlphaFoldDB" id="A0A0G0RII9"/>
<feature type="domain" description="YgjP-like metallopeptidase" evidence="1">
    <location>
        <begin position="85"/>
        <end position="183"/>
    </location>
</feature>
<sequence>MDKRQIIIKDQTLDYMVRSNKRAKRLSLTIYPDGRLAITVPGGYTHSPRIEALVKSKIAWILKQRQRLASRQPLVKNTRANFLQYKEQARSLIKDRLSYYNRLYKFKVTAFAIRNQQTRWGSCSGKSRLNFNYRLVFLPTDLVDYIIVHELCHLQEMNHSLKFWRLVEQTIPDHKQRRQQLKKFHLS</sequence>
<name>A0A0G0RII9_9BACT</name>
<gene>
    <name evidence="2" type="ORF">UT42_C0046G0005</name>
</gene>
<dbReference type="InterPro" id="IPR053136">
    <property type="entry name" value="UTP_pyrophosphatase-like"/>
</dbReference>
<dbReference type="PANTHER" id="PTHR30399:SF1">
    <property type="entry name" value="UTP PYROPHOSPHATASE"/>
    <property type="match status" value="1"/>
</dbReference>
<dbReference type="EMBL" id="LBWS01000046">
    <property type="protein sequence ID" value="KKR13462.1"/>
    <property type="molecule type" value="Genomic_DNA"/>
</dbReference>
<evidence type="ECO:0000259" key="1">
    <source>
        <dbReference type="Pfam" id="PF01863"/>
    </source>
</evidence>
<protein>
    <recommendedName>
        <fullName evidence="1">YgjP-like metallopeptidase domain-containing protein</fullName>
    </recommendedName>
</protein>
<reference evidence="2 3" key="1">
    <citation type="journal article" date="2015" name="Nature">
        <title>rRNA introns, odd ribosomes, and small enigmatic genomes across a large radiation of phyla.</title>
        <authorList>
            <person name="Brown C.T."/>
            <person name="Hug L.A."/>
            <person name="Thomas B.C."/>
            <person name="Sharon I."/>
            <person name="Castelle C.J."/>
            <person name="Singh A."/>
            <person name="Wilkins M.J."/>
            <person name="Williams K.H."/>
            <person name="Banfield J.F."/>
        </authorList>
    </citation>
    <scope>NUCLEOTIDE SEQUENCE [LARGE SCALE GENOMIC DNA]</scope>
</reference>
<dbReference type="PANTHER" id="PTHR30399">
    <property type="entry name" value="UNCHARACTERIZED PROTEIN YGJP"/>
    <property type="match status" value="1"/>
</dbReference>
<accession>A0A0G0RII9</accession>
<dbReference type="CDD" id="cd07344">
    <property type="entry name" value="M48_yhfN_like"/>
    <property type="match status" value="1"/>
</dbReference>
<evidence type="ECO:0000313" key="2">
    <source>
        <dbReference type="EMBL" id="KKR13462.1"/>
    </source>
</evidence>
<organism evidence="2 3">
    <name type="scientific">Candidatus Falkowbacteria bacterium GW2011_GWA2_39_24</name>
    <dbReference type="NCBI Taxonomy" id="1618634"/>
    <lineage>
        <taxon>Bacteria</taxon>
        <taxon>Candidatus Falkowiibacteriota</taxon>
    </lineage>
</organism>
<dbReference type="InterPro" id="IPR002725">
    <property type="entry name" value="YgjP-like_metallopeptidase"/>
</dbReference>
<evidence type="ECO:0000313" key="3">
    <source>
        <dbReference type="Proteomes" id="UP000034048"/>
    </source>
</evidence>
<comment type="caution">
    <text evidence="2">The sequence shown here is derived from an EMBL/GenBank/DDBJ whole genome shotgun (WGS) entry which is preliminary data.</text>
</comment>
<dbReference type="Proteomes" id="UP000034048">
    <property type="component" value="Unassembled WGS sequence"/>
</dbReference>
<dbReference type="Pfam" id="PF01863">
    <property type="entry name" value="YgjP-like"/>
    <property type="match status" value="1"/>
</dbReference>